<dbReference type="GO" id="GO:0008270">
    <property type="term" value="F:zinc ion binding"/>
    <property type="evidence" value="ECO:0007669"/>
    <property type="project" value="InterPro"/>
</dbReference>
<proteinExistence type="predicted"/>
<protein>
    <submittedName>
        <fullName evidence="8">C6 zinc finger domain-containing protein</fullName>
    </submittedName>
</protein>
<keyword evidence="9" id="KW-1185">Reference proteome</keyword>
<sequence>MARKASEKTRTGCVTCKKRRVKCDEARPVCKRCHVGDRSCAYLDPPVGWYSWQHLLQATSPPPPPVTLATPISSTTRLAPREVRNLDYFRCVVAPALGGQLGDDFWTSPVLQLAMSEPAAMHGIQAISLLYEGFRPAWERHDSSVIREEEAAALGHYNHALRLVAAASRSSNNSSSKMQDFVVLVASVLFVCIEFLRGNTEAAITHCRHGTLVARSGRSQGRDSGTEAVVAVLQHLGIFPHFFSSGEFPCLSATYKQETRFESSAAAAIAMDQLMACAVRLVRCLDAYRLGADDMEVPEEARLMQQAQLGDFEVWRTAFEALTGAKRDSEADAGADADARRALLLMRFYVGWVWTSIALHREETFCDRFFAEFSEIVKLSKQTTTRVASRPKFTFSMGTAPLLHFVVIKCRHLPTRLEALGGLRELVGVRESLWDAETMYVIGKCIIEHEHGILVDDHTRVTPAMRSGEWELPGDESRIRDSYVEDGVFEHVDERGNMVLRRRIHLIYRKGGAVVDEVGWIS</sequence>
<keyword evidence="2" id="KW-0862">Zinc</keyword>
<evidence type="ECO:0000256" key="3">
    <source>
        <dbReference type="ARBA" id="ARBA00023015"/>
    </source>
</evidence>
<dbReference type="GO" id="GO:0003677">
    <property type="term" value="F:DNA binding"/>
    <property type="evidence" value="ECO:0007669"/>
    <property type="project" value="UniProtKB-KW"/>
</dbReference>
<name>A0A136INN6_9PEZI</name>
<keyword evidence="4" id="KW-0238">DNA-binding</keyword>
<dbReference type="PROSITE" id="PS50048">
    <property type="entry name" value="ZN2_CY6_FUNGAL_2"/>
    <property type="match status" value="1"/>
</dbReference>
<dbReference type="PROSITE" id="PS00463">
    <property type="entry name" value="ZN2_CY6_FUNGAL_1"/>
    <property type="match status" value="1"/>
</dbReference>
<dbReference type="SMART" id="SM00066">
    <property type="entry name" value="GAL4"/>
    <property type="match status" value="1"/>
</dbReference>
<keyword evidence="1" id="KW-0479">Metal-binding</keyword>
<gene>
    <name evidence="8" type="ORF">Micbo1qcDRAFT_140355</name>
</gene>
<dbReference type="STRING" id="196109.A0A136INN6"/>
<dbReference type="Pfam" id="PF11951">
    <property type="entry name" value="Fungal_trans_2"/>
    <property type="match status" value="1"/>
</dbReference>
<evidence type="ECO:0000256" key="4">
    <source>
        <dbReference type="ARBA" id="ARBA00023125"/>
    </source>
</evidence>
<dbReference type="GO" id="GO:0000981">
    <property type="term" value="F:DNA-binding transcription factor activity, RNA polymerase II-specific"/>
    <property type="evidence" value="ECO:0007669"/>
    <property type="project" value="InterPro"/>
</dbReference>
<evidence type="ECO:0000256" key="5">
    <source>
        <dbReference type="ARBA" id="ARBA00023163"/>
    </source>
</evidence>
<dbReference type="AlphaFoldDB" id="A0A136INN6"/>
<feature type="domain" description="Zn(2)-C6 fungal-type" evidence="7">
    <location>
        <begin position="12"/>
        <end position="42"/>
    </location>
</feature>
<dbReference type="OrthoDB" id="3598904at2759"/>
<dbReference type="InterPro" id="IPR021858">
    <property type="entry name" value="Fun_TF"/>
</dbReference>
<keyword evidence="5" id="KW-0804">Transcription</keyword>
<dbReference type="PANTHER" id="PTHR36206:SF16">
    <property type="entry name" value="TRANSCRIPTION FACTOR DOMAIN-CONTAINING PROTEIN-RELATED"/>
    <property type="match status" value="1"/>
</dbReference>
<dbReference type="InterPro" id="IPR052360">
    <property type="entry name" value="Transcr_Regulatory_Proteins"/>
</dbReference>
<dbReference type="CDD" id="cd00067">
    <property type="entry name" value="GAL4"/>
    <property type="match status" value="1"/>
</dbReference>
<dbReference type="InterPro" id="IPR036864">
    <property type="entry name" value="Zn2-C6_fun-type_DNA-bd_sf"/>
</dbReference>
<dbReference type="Gene3D" id="4.10.240.10">
    <property type="entry name" value="Zn(2)-C6 fungal-type DNA-binding domain"/>
    <property type="match status" value="1"/>
</dbReference>
<evidence type="ECO:0000256" key="6">
    <source>
        <dbReference type="ARBA" id="ARBA00023242"/>
    </source>
</evidence>
<organism evidence="8 9">
    <name type="scientific">Microdochium bolleyi</name>
    <dbReference type="NCBI Taxonomy" id="196109"/>
    <lineage>
        <taxon>Eukaryota</taxon>
        <taxon>Fungi</taxon>
        <taxon>Dikarya</taxon>
        <taxon>Ascomycota</taxon>
        <taxon>Pezizomycotina</taxon>
        <taxon>Sordariomycetes</taxon>
        <taxon>Xylariomycetidae</taxon>
        <taxon>Xylariales</taxon>
        <taxon>Microdochiaceae</taxon>
        <taxon>Microdochium</taxon>
    </lineage>
</organism>
<accession>A0A136INN6</accession>
<dbReference type="Pfam" id="PF00172">
    <property type="entry name" value="Zn_clus"/>
    <property type="match status" value="1"/>
</dbReference>
<reference evidence="9" key="1">
    <citation type="submission" date="2016-02" db="EMBL/GenBank/DDBJ databases">
        <title>Draft genome sequence of Microdochium bolleyi, a fungal endophyte of beachgrass.</title>
        <authorList>
            <consortium name="DOE Joint Genome Institute"/>
            <person name="David A.S."/>
            <person name="May G."/>
            <person name="Haridas S."/>
            <person name="Lim J."/>
            <person name="Wang M."/>
            <person name="Labutti K."/>
            <person name="Lipzen A."/>
            <person name="Barry K."/>
            <person name="Grigoriev I.V."/>
        </authorList>
    </citation>
    <scope>NUCLEOTIDE SEQUENCE [LARGE SCALE GENOMIC DNA]</scope>
    <source>
        <strain evidence="9">J235TASD1</strain>
    </source>
</reference>
<dbReference type="Proteomes" id="UP000070501">
    <property type="component" value="Unassembled WGS sequence"/>
</dbReference>
<dbReference type="PANTHER" id="PTHR36206">
    <property type="entry name" value="ASPERCRYPTIN BIOSYNTHESIS CLUSTER-SPECIFIC TRANSCRIPTION REGULATOR ATNN-RELATED"/>
    <property type="match status" value="1"/>
</dbReference>
<dbReference type="InterPro" id="IPR001138">
    <property type="entry name" value="Zn2Cys6_DnaBD"/>
</dbReference>
<keyword evidence="3" id="KW-0805">Transcription regulation</keyword>
<evidence type="ECO:0000313" key="8">
    <source>
        <dbReference type="EMBL" id="KXJ86468.1"/>
    </source>
</evidence>
<dbReference type="InParanoid" id="A0A136INN6"/>
<evidence type="ECO:0000313" key="9">
    <source>
        <dbReference type="Proteomes" id="UP000070501"/>
    </source>
</evidence>
<keyword evidence="6" id="KW-0539">Nucleus</keyword>
<dbReference type="SUPFAM" id="SSF57701">
    <property type="entry name" value="Zn2/Cys6 DNA-binding domain"/>
    <property type="match status" value="1"/>
</dbReference>
<dbReference type="EMBL" id="KQ964268">
    <property type="protein sequence ID" value="KXJ86468.1"/>
    <property type="molecule type" value="Genomic_DNA"/>
</dbReference>
<evidence type="ECO:0000256" key="2">
    <source>
        <dbReference type="ARBA" id="ARBA00022833"/>
    </source>
</evidence>
<evidence type="ECO:0000256" key="1">
    <source>
        <dbReference type="ARBA" id="ARBA00022723"/>
    </source>
</evidence>
<feature type="non-terminal residue" evidence="8">
    <location>
        <position position="522"/>
    </location>
</feature>
<evidence type="ECO:0000259" key="7">
    <source>
        <dbReference type="PROSITE" id="PS50048"/>
    </source>
</evidence>